<dbReference type="AlphaFoldDB" id="A0A6J7KNQ8"/>
<evidence type="ECO:0000313" key="5">
    <source>
        <dbReference type="EMBL" id="CAB4955902.1"/>
    </source>
</evidence>
<evidence type="ECO:0000313" key="2">
    <source>
        <dbReference type="EMBL" id="CAB4363814.1"/>
    </source>
</evidence>
<evidence type="ECO:0000313" key="3">
    <source>
        <dbReference type="EMBL" id="CAB4747797.1"/>
    </source>
</evidence>
<evidence type="ECO:0000259" key="1">
    <source>
        <dbReference type="Pfam" id="PF04480"/>
    </source>
</evidence>
<accession>A0A6J7KNQ8</accession>
<sequence length="259" mass="29281">MQIAPGYFHHSATLLTFEMQVRACSGWVGIRGALYGSTALRWLGIDVPEPHHPEFLVPRDRRAIPNWVTVHTTVKWDNGDIIRHRGVRTTTATRAVIDYAAQGVSAGDLEHAIDEAIRLRRTALVRLKRRLAGLSGKGRHGCALLRELLLDSGGESHLERRFLRLLREQGLPRPECQVVFKRDGETVARVDFVFPNERFIVEVSGRIGHTSDRDRQRDARRRNHLQSLGNEVIEFTTADVIDDPGYVLATLRASLHVRP</sequence>
<dbReference type="EMBL" id="CAESGF010000008">
    <property type="protein sequence ID" value="CAB4363814.1"/>
    <property type="molecule type" value="Genomic_DNA"/>
</dbReference>
<proteinExistence type="predicted"/>
<dbReference type="EMBL" id="CAFBIY010000109">
    <property type="protein sequence ID" value="CAB4852079.1"/>
    <property type="molecule type" value="Genomic_DNA"/>
</dbReference>
<protein>
    <submittedName>
        <fullName evidence="5">Unannotated protein</fullName>
    </submittedName>
</protein>
<dbReference type="SUPFAM" id="SSF52980">
    <property type="entry name" value="Restriction endonuclease-like"/>
    <property type="match status" value="1"/>
</dbReference>
<gene>
    <name evidence="3" type="ORF">UFOPK2656_03346</name>
    <name evidence="4" type="ORF">UFOPK3267_01875</name>
    <name evidence="5" type="ORF">UFOPK3651_03172</name>
    <name evidence="6" type="ORF">UFOPK3931_00469</name>
    <name evidence="2" type="ORF">UFOPK4189_01584</name>
</gene>
<dbReference type="Gene3D" id="3.40.960.10">
    <property type="entry name" value="VSR Endonuclease"/>
    <property type="match status" value="1"/>
</dbReference>
<dbReference type="InterPro" id="IPR011335">
    <property type="entry name" value="Restrct_endonuc-II-like"/>
</dbReference>
<dbReference type="EMBL" id="CAFBOL010000007">
    <property type="protein sequence ID" value="CAB4975598.1"/>
    <property type="molecule type" value="Genomic_DNA"/>
</dbReference>
<feature type="domain" description="DUF559" evidence="1">
    <location>
        <begin position="178"/>
        <end position="253"/>
    </location>
</feature>
<dbReference type="EMBL" id="CAFBMT010000031">
    <property type="protein sequence ID" value="CAB4955902.1"/>
    <property type="molecule type" value="Genomic_DNA"/>
</dbReference>
<dbReference type="EMBL" id="CAEZYF010000036">
    <property type="protein sequence ID" value="CAB4747797.1"/>
    <property type="molecule type" value="Genomic_DNA"/>
</dbReference>
<name>A0A6J7KNQ8_9ZZZZ</name>
<dbReference type="InterPro" id="IPR007569">
    <property type="entry name" value="DUF559"/>
</dbReference>
<evidence type="ECO:0000313" key="4">
    <source>
        <dbReference type="EMBL" id="CAB4852079.1"/>
    </source>
</evidence>
<organism evidence="5">
    <name type="scientific">freshwater metagenome</name>
    <dbReference type="NCBI Taxonomy" id="449393"/>
    <lineage>
        <taxon>unclassified sequences</taxon>
        <taxon>metagenomes</taxon>
        <taxon>ecological metagenomes</taxon>
    </lineage>
</organism>
<evidence type="ECO:0000313" key="6">
    <source>
        <dbReference type="EMBL" id="CAB4975598.1"/>
    </source>
</evidence>
<reference evidence="5" key="1">
    <citation type="submission" date="2020-05" db="EMBL/GenBank/DDBJ databases">
        <authorList>
            <person name="Chiriac C."/>
            <person name="Salcher M."/>
            <person name="Ghai R."/>
            <person name="Kavagutti S V."/>
        </authorList>
    </citation>
    <scope>NUCLEOTIDE SEQUENCE</scope>
</reference>
<dbReference type="Pfam" id="PF04480">
    <property type="entry name" value="DUF559"/>
    <property type="match status" value="1"/>
</dbReference>